<organism evidence="1 2">
    <name type="scientific">Paludibaculum fermentans</name>
    <dbReference type="NCBI Taxonomy" id="1473598"/>
    <lineage>
        <taxon>Bacteria</taxon>
        <taxon>Pseudomonadati</taxon>
        <taxon>Acidobacteriota</taxon>
        <taxon>Terriglobia</taxon>
        <taxon>Bryobacterales</taxon>
        <taxon>Bryobacteraceae</taxon>
        <taxon>Paludibaculum</taxon>
    </lineage>
</organism>
<dbReference type="InterPro" id="IPR011990">
    <property type="entry name" value="TPR-like_helical_dom_sf"/>
</dbReference>
<reference evidence="1 2" key="1">
    <citation type="submission" date="2020-10" db="EMBL/GenBank/DDBJ databases">
        <title>Complete genome sequence of Paludibaculum fermentans P105T, a facultatively anaerobic acidobacterium capable of dissimilatory Fe(III) reduction.</title>
        <authorList>
            <person name="Dedysh S.N."/>
            <person name="Beletsky A.V."/>
            <person name="Kulichevskaya I.S."/>
            <person name="Mardanov A.V."/>
            <person name="Ravin N.V."/>
        </authorList>
    </citation>
    <scope>NUCLEOTIDE SEQUENCE [LARGE SCALE GENOMIC DNA]</scope>
    <source>
        <strain evidence="1 2">P105</strain>
    </source>
</reference>
<dbReference type="EMBL" id="CP063849">
    <property type="protein sequence ID" value="QOY89422.1"/>
    <property type="molecule type" value="Genomic_DNA"/>
</dbReference>
<evidence type="ECO:0008006" key="3">
    <source>
        <dbReference type="Google" id="ProtNLM"/>
    </source>
</evidence>
<name>A0A7S7SKQ6_PALFE</name>
<protein>
    <recommendedName>
        <fullName evidence="3">Tetratricopeptide repeat protein</fullName>
    </recommendedName>
</protein>
<dbReference type="Proteomes" id="UP000593892">
    <property type="component" value="Chromosome"/>
</dbReference>
<accession>A0A7S7SKQ6</accession>
<dbReference type="SUPFAM" id="SSF48452">
    <property type="entry name" value="TPR-like"/>
    <property type="match status" value="1"/>
</dbReference>
<evidence type="ECO:0000313" key="2">
    <source>
        <dbReference type="Proteomes" id="UP000593892"/>
    </source>
</evidence>
<dbReference type="Gene3D" id="1.25.40.10">
    <property type="entry name" value="Tetratricopeptide repeat domain"/>
    <property type="match status" value="1"/>
</dbReference>
<evidence type="ECO:0000313" key="1">
    <source>
        <dbReference type="EMBL" id="QOY89422.1"/>
    </source>
</evidence>
<proteinExistence type="predicted"/>
<keyword evidence="2" id="KW-1185">Reference proteome</keyword>
<dbReference type="AlphaFoldDB" id="A0A7S7SKQ6"/>
<dbReference type="RefSeq" id="WP_194451084.1">
    <property type="nucleotide sequence ID" value="NZ_CP063849.1"/>
</dbReference>
<dbReference type="KEGG" id="pfer:IRI77_05555"/>
<sequence length="148" mass="17142">MCQMPRPEAEAVCLICLSKDFTSVSWALPEDFGLRLIGENRLDVAYAYLEEQVARDRETAAVTLRLAWLAYAFKDFRAVETWCHEATRLDEAWAEPHILLGYVLQRAGRWEEAVEEYAIAGRREGLSEERRQRVLDLTVECRTNISEF</sequence>
<gene>
    <name evidence="1" type="ORF">IRI77_05555</name>
</gene>